<dbReference type="CDD" id="cd00082">
    <property type="entry name" value="HisKA"/>
    <property type="match status" value="1"/>
</dbReference>
<dbReference type="Gene3D" id="3.30.565.10">
    <property type="entry name" value="Histidine kinase-like ATPase, C-terminal domain"/>
    <property type="match status" value="1"/>
</dbReference>
<feature type="domain" description="Response regulatory" evidence="18">
    <location>
        <begin position="748"/>
        <end position="862"/>
    </location>
</feature>
<dbReference type="InterPro" id="IPR004358">
    <property type="entry name" value="Sig_transdc_His_kin-like_C"/>
</dbReference>
<keyword evidence="10 20" id="KW-0547">Nucleotide-binding</keyword>
<evidence type="ECO:0000259" key="19">
    <source>
        <dbReference type="PROSITE" id="PS50894"/>
    </source>
</evidence>
<dbReference type="CDD" id="cd17546">
    <property type="entry name" value="REC_hyHK_CKI1_RcsC-like"/>
    <property type="match status" value="1"/>
</dbReference>
<dbReference type="SUPFAM" id="SSF47226">
    <property type="entry name" value="Histidine-containing phosphotransfer domain, HPT domain"/>
    <property type="match status" value="1"/>
</dbReference>
<dbReference type="InterPro" id="IPR008207">
    <property type="entry name" value="Sig_transdc_His_kin_Hpt_dom"/>
</dbReference>
<evidence type="ECO:0000256" key="3">
    <source>
        <dbReference type="ARBA" id="ARBA00012438"/>
    </source>
</evidence>
<feature type="transmembrane region" description="Helical" evidence="16">
    <location>
        <begin position="20"/>
        <end position="41"/>
    </location>
</feature>
<dbReference type="SUPFAM" id="SSF52172">
    <property type="entry name" value="CheY-like"/>
    <property type="match status" value="1"/>
</dbReference>
<evidence type="ECO:0000313" key="20">
    <source>
        <dbReference type="EMBL" id="MDZ5765134.1"/>
    </source>
</evidence>
<dbReference type="InterPro" id="IPR011006">
    <property type="entry name" value="CheY-like_superfamily"/>
</dbReference>
<feature type="domain" description="Histidine kinase" evidence="17">
    <location>
        <begin position="506"/>
        <end position="725"/>
    </location>
</feature>
<evidence type="ECO:0000256" key="11">
    <source>
        <dbReference type="ARBA" id="ARBA00022989"/>
    </source>
</evidence>
<evidence type="ECO:0000256" key="7">
    <source>
        <dbReference type="ARBA" id="ARBA00022679"/>
    </source>
</evidence>
<dbReference type="Pfam" id="PF00072">
    <property type="entry name" value="Response_reg"/>
    <property type="match status" value="1"/>
</dbReference>
<dbReference type="InterPro" id="IPR000014">
    <property type="entry name" value="PAS"/>
</dbReference>
<evidence type="ECO:0000256" key="14">
    <source>
        <dbReference type="PROSITE-ProRule" id="PRU00110"/>
    </source>
</evidence>
<dbReference type="RefSeq" id="WP_099553584.1">
    <property type="nucleotide sequence ID" value="NZ_JAKJQX010000027.1"/>
</dbReference>
<evidence type="ECO:0000256" key="12">
    <source>
        <dbReference type="ARBA" id="ARBA00023012"/>
    </source>
</evidence>
<evidence type="ECO:0000256" key="8">
    <source>
        <dbReference type="ARBA" id="ARBA00022692"/>
    </source>
</evidence>
<evidence type="ECO:0000256" key="6">
    <source>
        <dbReference type="ARBA" id="ARBA00022553"/>
    </source>
</evidence>
<dbReference type="Gene3D" id="3.30.450.20">
    <property type="entry name" value="PAS domain"/>
    <property type="match status" value="1"/>
</dbReference>
<keyword evidence="7" id="KW-0808">Transferase</keyword>
<evidence type="ECO:0000256" key="1">
    <source>
        <dbReference type="ARBA" id="ARBA00000085"/>
    </source>
</evidence>
<feature type="modified residue" description="Phosphohistidine" evidence="14">
    <location>
        <position position="915"/>
    </location>
</feature>
<dbReference type="GO" id="GO:0005886">
    <property type="term" value="C:plasma membrane"/>
    <property type="evidence" value="ECO:0007669"/>
    <property type="project" value="UniProtKB-SubCell"/>
</dbReference>
<keyword evidence="13 16" id="KW-0472">Membrane</keyword>
<dbReference type="Pfam" id="PF02518">
    <property type="entry name" value="HATPase_c"/>
    <property type="match status" value="1"/>
</dbReference>
<keyword evidence="4" id="KW-1003">Cell membrane</keyword>
<dbReference type="PANTHER" id="PTHR43047">
    <property type="entry name" value="TWO-COMPONENT HISTIDINE PROTEIN KINASE"/>
    <property type="match status" value="1"/>
</dbReference>
<evidence type="ECO:0000313" key="21">
    <source>
        <dbReference type="Proteomes" id="UP001288387"/>
    </source>
</evidence>
<dbReference type="EMBL" id="JAXRVB010000011">
    <property type="protein sequence ID" value="MDZ5765134.1"/>
    <property type="molecule type" value="Genomic_DNA"/>
</dbReference>
<dbReference type="InterPro" id="IPR036097">
    <property type="entry name" value="HisK_dim/P_sf"/>
</dbReference>
<dbReference type="Pfam" id="PF13188">
    <property type="entry name" value="PAS_8"/>
    <property type="match status" value="1"/>
</dbReference>
<dbReference type="PROSITE" id="PS50110">
    <property type="entry name" value="RESPONSE_REGULATORY"/>
    <property type="match status" value="1"/>
</dbReference>
<dbReference type="InterPro" id="IPR003661">
    <property type="entry name" value="HisK_dim/P_dom"/>
</dbReference>
<keyword evidence="5" id="KW-0997">Cell inner membrane</keyword>
<evidence type="ECO:0000256" key="4">
    <source>
        <dbReference type="ARBA" id="ARBA00022475"/>
    </source>
</evidence>
<dbReference type="InterPro" id="IPR036890">
    <property type="entry name" value="HATPase_C_sf"/>
</dbReference>
<dbReference type="InterPro" id="IPR003594">
    <property type="entry name" value="HATPase_dom"/>
</dbReference>
<evidence type="ECO:0000256" key="16">
    <source>
        <dbReference type="SAM" id="Phobius"/>
    </source>
</evidence>
<proteinExistence type="predicted"/>
<dbReference type="SUPFAM" id="SSF55785">
    <property type="entry name" value="PYP-like sensor domain (PAS domain)"/>
    <property type="match status" value="1"/>
</dbReference>
<feature type="modified residue" description="4-aspartylphosphate" evidence="15">
    <location>
        <position position="797"/>
    </location>
</feature>
<dbReference type="SMART" id="SM00387">
    <property type="entry name" value="HATPase_c"/>
    <property type="match status" value="1"/>
</dbReference>
<keyword evidence="10 20" id="KW-0067">ATP-binding</keyword>
<keyword evidence="12" id="KW-0902">Two-component regulatory system</keyword>
<comment type="subcellular location">
    <subcellularLocation>
        <location evidence="2">Cell inner membrane</location>
        <topology evidence="2">Multi-pass membrane protein</topology>
    </subcellularLocation>
</comment>
<dbReference type="SMART" id="SM00448">
    <property type="entry name" value="REC"/>
    <property type="match status" value="1"/>
</dbReference>
<dbReference type="Gene3D" id="1.20.120.160">
    <property type="entry name" value="HPT domain"/>
    <property type="match status" value="1"/>
</dbReference>
<dbReference type="Gene3D" id="3.40.50.2300">
    <property type="match status" value="1"/>
</dbReference>
<evidence type="ECO:0000256" key="10">
    <source>
        <dbReference type="ARBA" id="ARBA00022840"/>
    </source>
</evidence>
<dbReference type="PROSITE" id="PS50109">
    <property type="entry name" value="HIS_KIN"/>
    <property type="match status" value="1"/>
</dbReference>
<evidence type="ECO:0000256" key="13">
    <source>
        <dbReference type="ARBA" id="ARBA00023136"/>
    </source>
</evidence>
<gene>
    <name evidence="20" type="ORF">U4I38_11695</name>
</gene>
<dbReference type="InterPro" id="IPR005467">
    <property type="entry name" value="His_kinase_dom"/>
</dbReference>
<evidence type="ECO:0000259" key="17">
    <source>
        <dbReference type="PROSITE" id="PS50109"/>
    </source>
</evidence>
<reference evidence="20" key="1">
    <citation type="submission" date="2023-12" db="EMBL/GenBank/DDBJ databases">
        <title>'Antibacterial potential of Stenotrophomonas maltophilia cystic fibrosis isolates' (manuscript under preparation).</title>
        <authorList>
            <person name="Crisan C.V."/>
            <person name="Pettis M."/>
            <person name="Goldberg J.B."/>
        </authorList>
    </citation>
    <scope>NUCLEOTIDE SEQUENCE</scope>
    <source>
        <strain evidence="20">CCV129</strain>
    </source>
</reference>
<comment type="caution">
    <text evidence="20">The sequence shown here is derived from an EMBL/GenBank/DDBJ whole genome shotgun (WGS) entry which is preliminary data.</text>
</comment>
<name>A0AAJ2WLT2_STEMA</name>
<sequence>MASPTDSVLATLRHLQRRVLFGGGAVLTVLLLAAGAAALWLRLETVHQEERDALRRGLQTMDRYIGERRRAYVASLNTNATLWATQQPLLAARGMPLAERLAAQRGQVQVLAPGALSVPWLAVSPPQPRLAPQTQAAFLGMVETYSAYMAATVAAQDSPTSLISYTYEPEGQLFAVAGLQDETQLLRAMGMQTREQALAALRRTADEGWQGAGTGTDIALPSGHLRVYYGRNPFTGQDALVTQMRLCSEGTPFAHRLTFEPLDALHERLTEAAAGTWQVVDRQGREVLHATATEAPPAPQLLNGNHRFEVSAPLRGVDWVLVRPYHWADVWATQRAYLLAGMLMLAVLLGALWVVLLRVDRRVLRPALEQAARVHESEALSRTLIETSPVGLCLLDQQSGQLILHNQALEQLAGGTVPGLASVVQRLVQDVGAPEPGQPFAVAAADGTTPPRFLRAIVAPSRYQRRAIWVCAVTDVTAQEETRQRLLDARHAAEAADQAKSAFVAMISHEIRTPLSGVLGHLELLARQPMSASAQTHTARARSAAGVLQGLVDDTLDLSRMEAGLMQLQPVAFDPRALLQQTATLFGPQAADKGLQLVVQAGDAMAPAYTADARRLAQILHNFVGNAVKFTTAGTITIRVDARVRPEGTEHLYFEVCDTGPGIAAEDQATLFSPFVQAHAGREQGGSGLGLALCRRFAELMGGTVGVHSTPGAGSRFHVDVPVERATVVDADVPGGDTAASRPPPGGHALLVDDSVISRDVTLAQLQALGWQVTTAADGNEAWERWCQGRFDIVLTDLNMPRMDGHALARRLRADNARVPIVALTASALPNDAERVRAAGMTQLLLKPLDLGALQRVLHSLEPDPATAAAAAPLMSEAVQAQMRAAFLKTARTDLAALRRALEAGDGTAMIDLLHSFSGALVFLGQAQAAQRCQQAEQALRTCGTADAAAMACVAEAIALTTASVDAIEALR</sequence>
<dbReference type="Proteomes" id="UP001288387">
    <property type="component" value="Unassembled WGS sequence"/>
</dbReference>
<dbReference type="InterPro" id="IPR001789">
    <property type="entry name" value="Sig_transdc_resp-reg_receiver"/>
</dbReference>
<keyword evidence="6 15" id="KW-0597">Phosphoprotein</keyword>
<evidence type="ECO:0000256" key="9">
    <source>
        <dbReference type="ARBA" id="ARBA00022777"/>
    </source>
</evidence>
<dbReference type="GO" id="GO:0005524">
    <property type="term" value="F:ATP binding"/>
    <property type="evidence" value="ECO:0007669"/>
    <property type="project" value="UniProtKB-KW"/>
</dbReference>
<evidence type="ECO:0000256" key="5">
    <source>
        <dbReference type="ARBA" id="ARBA00022519"/>
    </source>
</evidence>
<dbReference type="FunFam" id="3.30.565.10:FF:000010">
    <property type="entry name" value="Sensor histidine kinase RcsC"/>
    <property type="match status" value="1"/>
</dbReference>
<dbReference type="GO" id="GO:0009927">
    <property type="term" value="F:histidine phosphotransfer kinase activity"/>
    <property type="evidence" value="ECO:0007669"/>
    <property type="project" value="TreeGrafter"/>
</dbReference>
<evidence type="ECO:0000259" key="18">
    <source>
        <dbReference type="PROSITE" id="PS50110"/>
    </source>
</evidence>
<feature type="transmembrane region" description="Helical" evidence="16">
    <location>
        <begin position="336"/>
        <end position="356"/>
    </location>
</feature>
<dbReference type="EC" id="2.7.13.3" evidence="3"/>
<accession>A0AAJ2WLT2</accession>
<evidence type="ECO:0000256" key="15">
    <source>
        <dbReference type="PROSITE-ProRule" id="PRU00169"/>
    </source>
</evidence>
<dbReference type="SUPFAM" id="SSF47384">
    <property type="entry name" value="Homodimeric domain of signal transducing histidine kinase"/>
    <property type="match status" value="1"/>
</dbReference>
<dbReference type="GO" id="GO:0000155">
    <property type="term" value="F:phosphorelay sensor kinase activity"/>
    <property type="evidence" value="ECO:0007669"/>
    <property type="project" value="InterPro"/>
</dbReference>
<dbReference type="PRINTS" id="PR00344">
    <property type="entry name" value="BCTRLSENSOR"/>
</dbReference>
<dbReference type="PANTHER" id="PTHR43047:SF72">
    <property type="entry name" value="OSMOSENSING HISTIDINE PROTEIN KINASE SLN1"/>
    <property type="match status" value="1"/>
</dbReference>
<dbReference type="PROSITE" id="PS50894">
    <property type="entry name" value="HPT"/>
    <property type="match status" value="1"/>
</dbReference>
<dbReference type="CDD" id="cd16922">
    <property type="entry name" value="HATPase_EvgS-ArcB-TorS-like"/>
    <property type="match status" value="1"/>
</dbReference>
<keyword evidence="8 16" id="KW-0812">Transmembrane</keyword>
<organism evidence="20 21">
    <name type="scientific">Stenotrophomonas maltophilia</name>
    <name type="common">Pseudomonas maltophilia</name>
    <name type="synonym">Xanthomonas maltophilia</name>
    <dbReference type="NCBI Taxonomy" id="40324"/>
    <lineage>
        <taxon>Bacteria</taxon>
        <taxon>Pseudomonadati</taxon>
        <taxon>Pseudomonadota</taxon>
        <taxon>Gammaproteobacteria</taxon>
        <taxon>Lysobacterales</taxon>
        <taxon>Lysobacteraceae</taxon>
        <taxon>Stenotrophomonas</taxon>
        <taxon>Stenotrophomonas maltophilia group</taxon>
    </lineage>
</organism>
<keyword evidence="9" id="KW-0418">Kinase</keyword>
<keyword evidence="11 16" id="KW-1133">Transmembrane helix</keyword>
<feature type="domain" description="HPt" evidence="19">
    <location>
        <begin position="876"/>
        <end position="972"/>
    </location>
</feature>
<comment type="catalytic activity">
    <reaction evidence="1">
        <text>ATP + protein L-histidine = ADP + protein N-phospho-L-histidine.</text>
        <dbReference type="EC" id="2.7.13.3"/>
    </reaction>
</comment>
<evidence type="ECO:0000256" key="2">
    <source>
        <dbReference type="ARBA" id="ARBA00004429"/>
    </source>
</evidence>
<protein>
    <recommendedName>
        <fullName evidence="3">histidine kinase</fullName>
        <ecNumber evidence="3">2.7.13.3</ecNumber>
    </recommendedName>
</protein>
<dbReference type="InterPro" id="IPR036641">
    <property type="entry name" value="HPT_dom_sf"/>
</dbReference>
<dbReference type="Pfam" id="PF00512">
    <property type="entry name" value="HisKA"/>
    <property type="match status" value="1"/>
</dbReference>
<dbReference type="AlphaFoldDB" id="A0AAJ2WLT2"/>
<dbReference type="Gene3D" id="1.10.287.130">
    <property type="match status" value="1"/>
</dbReference>
<dbReference type="InterPro" id="IPR035965">
    <property type="entry name" value="PAS-like_dom_sf"/>
</dbReference>
<dbReference type="SMART" id="SM00388">
    <property type="entry name" value="HisKA"/>
    <property type="match status" value="1"/>
</dbReference>
<dbReference type="SUPFAM" id="SSF55874">
    <property type="entry name" value="ATPase domain of HSP90 chaperone/DNA topoisomerase II/histidine kinase"/>
    <property type="match status" value="1"/>
</dbReference>
<dbReference type="Pfam" id="PF01627">
    <property type="entry name" value="Hpt"/>
    <property type="match status" value="1"/>
</dbReference>